<evidence type="ECO:0000256" key="1">
    <source>
        <dbReference type="ARBA" id="ARBA00022516"/>
    </source>
</evidence>
<name>A0A3P3VT43_9GAMM</name>
<keyword evidence="10" id="KW-0963">Cytoplasm</keyword>
<dbReference type="GO" id="GO:0008897">
    <property type="term" value="F:holo-[acyl-carrier-protein] synthase activity"/>
    <property type="evidence" value="ECO:0007669"/>
    <property type="project" value="UniProtKB-UniRule"/>
</dbReference>
<dbReference type="GO" id="GO:0000287">
    <property type="term" value="F:magnesium ion binding"/>
    <property type="evidence" value="ECO:0007669"/>
    <property type="project" value="UniProtKB-UniRule"/>
</dbReference>
<evidence type="ECO:0000313" key="13">
    <source>
        <dbReference type="Proteomes" id="UP000280792"/>
    </source>
</evidence>
<dbReference type="RefSeq" id="WP_125015575.1">
    <property type="nucleotide sequence ID" value="NZ_QWEZ01000001.1"/>
</dbReference>
<evidence type="ECO:0000256" key="4">
    <source>
        <dbReference type="ARBA" id="ARBA00022832"/>
    </source>
</evidence>
<comment type="function">
    <text evidence="9">Transfers the 4'-phosphopantetheine moiety from coenzyme A to the 'Ser-36' of acyl-carrier-protein.</text>
</comment>
<keyword evidence="2 10" id="KW-0808">Transferase</keyword>
<evidence type="ECO:0000259" key="11">
    <source>
        <dbReference type="Pfam" id="PF01648"/>
    </source>
</evidence>
<dbReference type="EMBL" id="QWEZ01000001">
    <property type="protein sequence ID" value="RRJ85148.1"/>
    <property type="molecule type" value="Genomic_DNA"/>
</dbReference>
<dbReference type="HAMAP" id="MF_00101">
    <property type="entry name" value="AcpS"/>
    <property type="match status" value="1"/>
</dbReference>
<protein>
    <recommendedName>
        <fullName evidence="10">Holo-[acyl-carrier-protein] synthase</fullName>
        <shortName evidence="10">Holo-ACP synthase</shortName>
        <ecNumber evidence="10">2.7.8.7</ecNumber>
    </recommendedName>
    <alternativeName>
        <fullName evidence="10">4'-phosphopantetheinyl transferase AcpS</fullName>
    </alternativeName>
</protein>
<keyword evidence="13" id="KW-1185">Reference proteome</keyword>
<dbReference type="AlphaFoldDB" id="A0A3P3VT43"/>
<feature type="domain" description="4'-phosphopantetheinyl transferase" evidence="11">
    <location>
        <begin position="4"/>
        <end position="120"/>
    </location>
</feature>
<dbReference type="SUPFAM" id="SSF56214">
    <property type="entry name" value="4'-phosphopantetheinyl transferase"/>
    <property type="match status" value="1"/>
</dbReference>
<evidence type="ECO:0000256" key="6">
    <source>
        <dbReference type="ARBA" id="ARBA00023098"/>
    </source>
</evidence>
<organism evidence="12 13">
    <name type="scientific">Aestuariirhabdus litorea</name>
    <dbReference type="NCBI Taxonomy" id="2528527"/>
    <lineage>
        <taxon>Bacteria</taxon>
        <taxon>Pseudomonadati</taxon>
        <taxon>Pseudomonadota</taxon>
        <taxon>Gammaproteobacteria</taxon>
        <taxon>Oceanospirillales</taxon>
        <taxon>Aestuariirhabdaceae</taxon>
        <taxon>Aestuariirhabdus</taxon>
    </lineage>
</organism>
<comment type="function">
    <text evidence="10">Transfers the 4'-phosphopantetheine moiety from coenzyme A to a Ser of acyl-carrier-protein.</text>
</comment>
<dbReference type="InterPro" id="IPR008278">
    <property type="entry name" value="4-PPantetheinyl_Trfase_dom"/>
</dbReference>
<comment type="similarity">
    <text evidence="10">Belongs to the P-Pant transferase superfamily. AcpS family.</text>
</comment>
<dbReference type="EC" id="2.7.8.7" evidence="10"/>
<evidence type="ECO:0000256" key="9">
    <source>
        <dbReference type="ARBA" id="ARBA00054726"/>
    </source>
</evidence>
<dbReference type="Gene3D" id="3.90.470.20">
    <property type="entry name" value="4'-phosphopantetheinyl transferase domain"/>
    <property type="match status" value="1"/>
</dbReference>
<keyword evidence="3 10" id="KW-0479">Metal-binding</keyword>
<comment type="caution">
    <text evidence="12">The sequence shown here is derived from an EMBL/GenBank/DDBJ whole genome shotgun (WGS) entry which is preliminary data.</text>
</comment>
<comment type="cofactor">
    <cofactor evidence="10">
        <name>Mg(2+)</name>
        <dbReference type="ChEBI" id="CHEBI:18420"/>
    </cofactor>
</comment>
<dbReference type="InterPro" id="IPR002582">
    <property type="entry name" value="ACPS"/>
</dbReference>
<dbReference type="Pfam" id="PF01648">
    <property type="entry name" value="ACPS"/>
    <property type="match status" value="1"/>
</dbReference>
<dbReference type="NCBIfam" id="TIGR00516">
    <property type="entry name" value="acpS"/>
    <property type="match status" value="1"/>
</dbReference>
<dbReference type="InterPro" id="IPR037143">
    <property type="entry name" value="4-PPantetheinyl_Trfase_dom_sf"/>
</dbReference>
<dbReference type="Proteomes" id="UP000280792">
    <property type="component" value="Unassembled WGS sequence"/>
</dbReference>
<feature type="binding site" evidence="10">
    <location>
        <position position="8"/>
    </location>
    <ligand>
        <name>Mg(2+)</name>
        <dbReference type="ChEBI" id="CHEBI:18420"/>
    </ligand>
</feature>
<dbReference type="InterPro" id="IPR004568">
    <property type="entry name" value="Ppantetheine-prot_Trfase_dom"/>
</dbReference>
<keyword evidence="5 10" id="KW-0460">Magnesium</keyword>
<gene>
    <name evidence="10" type="primary">acpS</name>
    <name evidence="12" type="ORF">D0544_08810</name>
</gene>
<keyword evidence="7 10" id="KW-0275">Fatty acid biosynthesis</keyword>
<dbReference type="GO" id="GO:0005737">
    <property type="term" value="C:cytoplasm"/>
    <property type="evidence" value="ECO:0007669"/>
    <property type="project" value="UniProtKB-SubCell"/>
</dbReference>
<reference evidence="12 13" key="2">
    <citation type="submission" date="2018-12" db="EMBL/GenBank/DDBJ databases">
        <title>Simiduia agarivorans gen. nov., sp. nov., a marine, agarolytic bacterium isolated from shallow coastal water from Keelung, Taiwan.</title>
        <authorList>
            <person name="Shieh W.Y."/>
        </authorList>
    </citation>
    <scope>NUCLEOTIDE SEQUENCE [LARGE SCALE GENOMIC DNA]</scope>
    <source>
        <strain evidence="12 13">GTF-13</strain>
    </source>
</reference>
<comment type="catalytic activity">
    <reaction evidence="8 10">
        <text>apo-[ACP] + CoA = holo-[ACP] + adenosine 3',5'-bisphosphate + H(+)</text>
        <dbReference type="Rhea" id="RHEA:12068"/>
        <dbReference type="Rhea" id="RHEA-COMP:9685"/>
        <dbReference type="Rhea" id="RHEA-COMP:9690"/>
        <dbReference type="ChEBI" id="CHEBI:15378"/>
        <dbReference type="ChEBI" id="CHEBI:29999"/>
        <dbReference type="ChEBI" id="CHEBI:57287"/>
        <dbReference type="ChEBI" id="CHEBI:58343"/>
        <dbReference type="ChEBI" id="CHEBI:64479"/>
        <dbReference type="EC" id="2.7.8.7"/>
    </reaction>
</comment>
<dbReference type="FunFam" id="3.90.470.20:FF:000001">
    <property type="entry name" value="Holo-[acyl-carrier-protein] synthase"/>
    <property type="match status" value="1"/>
</dbReference>
<sequence length="127" mass="13910">MVVGIGTDIVRIDRIQRSLDKLGDRFAERVLTPDELEQFQRASKPATFLAKRFAVKEAASKALGTGIGNGVSFQHIFVEHDPLGAPLLRLRERALAIASERGASDFLVTLSDEKDYVVAFVVLSARA</sequence>
<keyword evidence="4 10" id="KW-0276">Fatty acid metabolism</keyword>
<keyword evidence="6 10" id="KW-0443">Lipid metabolism</keyword>
<evidence type="ECO:0000256" key="2">
    <source>
        <dbReference type="ARBA" id="ARBA00022679"/>
    </source>
</evidence>
<evidence type="ECO:0000256" key="8">
    <source>
        <dbReference type="ARBA" id="ARBA00050875"/>
    </source>
</evidence>
<evidence type="ECO:0000256" key="10">
    <source>
        <dbReference type="HAMAP-Rule" id="MF_00101"/>
    </source>
</evidence>
<reference evidence="12 13" key="1">
    <citation type="submission" date="2018-08" db="EMBL/GenBank/DDBJ databases">
        <authorList>
            <person name="Khan S.A."/>
        </authorList>
    </citation>
    <scope>NUCLEOTIDE SEQUENCE [LARGE SCALE GENOMIC DNA]</scope>
    <source>
        <strain evidence="12 13">GTF-13</strain>
    </source>
</reference>
<evidence type="ECO:0000256" key="3">
    <source>
        <dbReference type="ARBA" id="ARBA00022723"/>
    </source>
</evidence>
<feature type="binding site" evidence="10">
    <location>
        <position position="57"/>
    </location>
    <ligand>
        <name>Mg(2+)</name>
        <dbReference type="ChEBI" id="CHEBI:18420"/>
    </ligand>
</feature>
<evidence type="ECO:0000313" key="12">
    <source>
        <dbReference type="EMBL" id="RRJ85148.1"/>
    </source>
</evidence>
<accession>A0A3P3VT43</accession>
<comment type="subcellular location">
    <subcellularLocation>
        <location evidence="10">Cytoplasm</location>
    </subcellularLocation>
</comment>
<proteinExistence type="inferred from homology"/>
<evidence type="ECO:0000256" key="7">
    <source>
        <dbReference type="ARBA" id="ARBA00023160"/>
    </source>
</evidence>
<evidence type="ECO:0000256" key="5">
    <source>
        <dbReference type="ARBA" id="ARBA00022842"/>
    </source>
</evidence>
<dbReference type="GO" id="GO:0006633">
    <property type="term" value="P:fatty acid biosynthetic process"/>
    <property type="evidence" value="ECO:0007669"/>
    <property type="project" value="UniProtKB-UniRule"/>
</dbReference>
<keyword evidence="1 10" id="KW-0444">Lipid biosynthesis</keyword>
<dbReference type="NCBIfam" id="TIGR00556">
    <property type="entry name" value="pantethn_trn"/>
    <property type="match status" value="1"/>
</dbReference>